<protein>
    <submittedName>
        <fullName evidence="2">2-polyprenyl-6-methoxyphenol hydroxylase</fullName>
    </submittedName>
</protein>
<keyword evidence="3" id="KW-1185">Reference proteome</keyword>
<evidence type="ECO:0000313" key="3">
    <source>
        <dbReference type="Proteomes" id="UP000183376"/>
    </source>
</evidence>
<organism evidence="2 3">
    <name type="scientific">Allokutzneria albata</name>
    <name type="common">Kibdelosporangium albatum</name>
    <dbReference type="NCBI Taxonomy" id="211114"/>
    <lineage>
        <taxon>Bacteria</taxon>
        <taxon>Bacillati</taxon>
        <taxon>Actinomycetota</taxon>
        <taxon>Actinomycetes</taxon>
        <taxon>Pseudonocardiales</taxon>
        <taxon>Pseudonocardiaceae</taxon>
        <taxon>Allokutzneria</taxon>
    </lineage>
</organism>
<dbReference type="SUPFAM" id="SSF51905">
    <property type="entry name" value="FAD/NAD(P)-binding domain"/>
    <property type="match status" value="1"/>
</dbReference>
<feature type="domain" description="FAD-binding" evidence="1">
    <location>
        <begin position="7"/>
        <end position="344"/>
    </location>
</feature>
<evidence type="ECO:0000259" key="1">
    <source>
        <dbReference type="Pfam" id="PF01494"/>
    </source>
</evidence>
<dbReference type="GO" id="GO:0071949">
    <property type="term" value="F:FAD binding"/>
    <property type="evidence" value="ECO:0007669"/>
    <property type="project" value="InterPro"/>
</dbReference>
<dbReference type="Proteomes" id="UP000183376">
    <property type="component" value="Chromosome I"/>
</dbReference>
<reference evidence="2 3" key="1">
    <citation type="submission" date="2016-10" db="EMBL/GenBank/DDBJ databases">
        <authorList>
            <person name="de Groot N.N."/>
        </authorList>
    </citation>
    <scope>NUCLEOTIDE SEQUENCE [LARGE SCALE GENOMIC DNA]</scope>
    <source>
        <strain evidence="2 3">DSM 44149</strain>
    </source>
</reference>
<dbReference type="STRING" id="211114.SAMN04489726_5990"/>
<sequence>MGARHGLVLGGGHAGMLTATVLARHLDEVTVIERDRLPEAPEDRTGLPQGRHTHALSGGGVAALDGLLPGVVEELVDAGARRMRNPEDVLIHTPAGWLPRYDRMETFLSVSRRLLDWKIRGRVLGNPRVTVRQATDVIGLTGDAGRVTGARLRSRETKAFEDLAADLVVDATGRGSHAPKWLGGIGISQVREELVDPGLVYVTKVFRALPGAERSFPTVMISSDPASETPSAGALLLPVEDGRWMLTVTCRRGVTPPSDDAAFHEFVRGLKNPLLDTIIDRAEPLSRLYRYDLTDNRRRHYDRLRPAPEGFVAIGDAHCSFNPVYGHGMTVATFGALALHGVLAQQGIAPSTARLAQKAVARATNPVWSMARRYDIRFRGTRGTNVTVLDRAVQAYDRRLQRAAMDSREIVAAQISVFELTGSPSRLLAPQILRQAMRRPRGTGLAEPPLTEHERAVLGLG</sequence>
<dbReference type="InterPro" id="IPR002938">
    <property type="entry name" value="FAD-bd"/>
</dbReference>
<dbReference type="InterPro" id="IPR036188">
    <property type="entry name" value="FAD/NAD-bd_sf"/>
</dbReference>
<dbReference type="OrthoDB" id="9790035at2"/>
<dbReference type="PANTHER" id="PTHR43422">
    <property type="entry name" value="THIAMINE THIAZOLE SYNTHASE"/>
    <property type="match status" value="1"/>
</dbReference>
<evidence type="ECO:0000313" key="2">
    <source>
        <dbReference type="EMBL" id="SDN31080.1"/>
    </source>
</evidence>
<gene>
    <name evidence="2" type="ORF">SAMN04489726_5990</name>
</gene>
<dbReference type="Pfam" id="PF01494">
    <property type="entry name" value="FAD_binding_3"/>
    <property type="match status" value="1"/>
</dbReference>
<dbReference type="PANTHER" id="PTHR43422:SF3">
    <property type="entry name" value="THIAMINE THIAZOLE SYNTHASE"/>
    <property type="match status" value="1"/>
</dbReference>
<dbReference type="EMBL" id="LT629701">
    <property type="protein sequence ID" value="SDN31080.1"/>
    <property type="molecule type" value="Genomic_DNA"/>
</dbReference>
<dbReference type="Gene3D" id="3.50.50.60">
    <property type="entry name" value="FAD/NAD(P)-binding domain"/>
    <property type="match status" value="1"/>
</dbReference>
<name>A0A1H0ABY8_ALLAB</name>
<dbReference type="RefSeq" id="WP_030428098.1">
    <property type="nucleotide sequence ID" value="NZ_JOEF01000003.1"/>
</dbReference>
<proteinExistence type="predicted"/>
<dbReference type="eggNOG" id="COG0654">
    <property type="taxonomic scope" value="Bacteria"/>
</dbReference>
<dbReference type="AlphaFoldDB" id="A0A1H0ABY8"/>
<accession>A0A1H0ABY8</accession>